<evidence type="ECO:0000256" key="10">
    <source>
        <dbReference type="ARBA" id="ARBA00048970"/>
    </source>
</evidence>
<dbReference type="AlphaFoldDB" id="A0A077AZA5"/>
<comment type="function">
    <text evidence="5 11">Specifically methylates the uridine in position 2552 of 23S rRNA at the 2'-O position of the ribose in the fully assembled 50S ribosomal subunit.</text>
</comment>
<dbReference type="GO" id="GO:0005737">
    <property type="term" value="C:cytoplasm"/>
    <property type="evidence" value="ECO:0007669"/>
    <property type="project" value="UniProtKB-SubCell"/>
</dbReference>
<evidence type="ECO:0000256" key="9">
    <source>
        <dbReference type="ARBA" id="ARBA00042745"/>
    </source>
</evidence>
<dbReference type="InterPro" id="IPR002877">
    <property type="entry name" value="RNA_MeTrfase_FtsJ_dom"/>
</dbReference>
<dbReference type="SUPFAM" id="SSF53335">
    <property type="entry name" value="S-adenosyl-L-methionine-dependent methyltransferases"/>
    <property type="match status" value="1"/>
</dbReference>
<keyword evidence="15" id="KW-1185">Reference proteome</keyword>
<name>A0A077AZA5_9PROT</name>
<feature type="binding site" evidence="11">
    <location>
        <position position="83"/>
    </location>
    <ligand>
        <name>S-adenosyl-L-methionine</name>
        <dbReference type="ChEBI" id="CHEBI:59789"/>
    </ligand>
</feature>
<feature type="binding site" evidence="11">
    <location>
        <position position="81"/>
    </location>
    <ligand>
        <name>S-adenosyl-L-methionine</name>
        <dbReference type="ChEBI" id="CHEBI:59789"/>
    </ligand>
</feature>
<evidence type="ECO:0000256" key="8">
    <source>
        <dbReference type="ARBA" id="ARBA00041995"/>
    </source>
</evidence>
<dbReference type="eggNOG" id="COG0293">
    <property type="taxonomic scope" value="Bacteria"/>
</dbReference>
<reference evidence="14 15" key="1">
    <citation type="submission" date="2014-07" db="EMBL/GenBank/DDBJ databases">
        <title>Comparative genomic insights into amoeba endosymbionts belonging to the families of Holosporaceae and Candidatus Midichloriaceae within Rickettsiales.</title>
        <authorList>
            <person name="Wang Z."/>
            <person name="Wu M."/>
        </authorList>
    </citation>
    <scope>NUCLEOTIDE SEQUENCE [LARGE SCALE GENOMIC DNA]</scope>
    <source>
        <strain evidence="14">PRA3</strain>
    </source>
</reference>
<dbReference type="InterPro" id="IPR029063">
    <property type="entry name" value="SAM-dependent_MTases_sf"/>
</dbReference>
<organism evidence="14 15">
    <name type="scientific">Candidatus Odyssella acanthamoebae</name>
    <dbReference type="NCBI Taxonomy" id="91604"/>
    <lineage>
        <taxon>Bacteria</taxon>
        <taxon>Pseudomonadati</taxon>
        <taxon>Pseudomonadota</taxon>
        <taxon>Alphaproteobacteria</taxon>
        <taxon>Holosporales</taxon>
        <taxon>Candidatus Paracaedibacteraceae</taxon>
        <taxon>Candidatus Odyssella</taxon>
    </lineage>
</organism>
<dbReference type="Proteomes" id="UP000028926">
    <property type="component" value="Chromosome"/>
</dbReference>
<dbReference type="STRING" id="91604.ID47_04045"/>
<feature type="binding site" evidence="11">
    <location>
        <position position="145"/>
    </location>
    <ligand>
        <name>S-adenosyl-L-methionine</name>
        <dbReference type="ChEBI" id="CHEBI:59789"/>
    </ligand>
</feature>
<sequence>MEKTMTTKTPTRRLKVKLASNKKRTNSQRAWLERQLNDPYVHQAKADGYRSRAAYKLIEIDQKYRILKAGQKVIDLGACPGGWTQVAVERVKSQTNEKAKVIGVDLTEMSEIPGATVFQGDFTEDSTQERLIDLLDGKANVILSDMAAPACGMTDVDHIRIMALIEEAFNFAENVLAPGGAFVAKVLRGGTEADLLKRLKTAFQKVTHFKPPASRKDSAEMYVVGIGFRG</sequence>
<dbReference type="EC" id="2.1.1.166" evidence="6 11"/>
<feature type="domain" description="Ribosomal RNA methyltransferase FtsJ" evidence="13">
    <location>
        <begin position="49"/>
        <end position="228"/>
    </location>
</feature>
<comment type="subcellular location">
    <subcellularLocation>
        <location evidence="11">Cytoplasm</location>
    </subcellularLocation>
</comment>
<evidence type="ECO:0000256" key="11">
    <source>
        <dbReference type="HAMAP-Rule" id="MF_01547"/>
    </source>
</evidence>
<dbReference type="EMBL" id="CP008941">
    <property type="protein sequence ID" value="AIK96090.1"/>
    <property type="molecule type" value="Genomic_DNA"/>
</dbReference>
<comment type="catalytic activity">
    <reaction evidence="10 11">
        <text>uridine(2552) in 23S rRNA + S-adenosyl-L-methionine = 2'-O-methyluridine(2552) in 23S rRNA + S-adenosyl-L-homocysteine + H(+)</text>
        <dbReference type="Rhea" id="RHEA:42720"/>
        <dbReference type="Rhea" id="RHEA-COMP:10202"/>
        <dbReference type="Rhea" id="RHEA-COMP:10203"/>
        <dbReference type="ChEBI" id="CHEBI:15378"/>
        <dbReference type="ChEBI" id="CHEBI:57856"/>
        <dbReference type="ChEBI" id="CHEBI:59789"/>
        <dbReference type="ChEBI" id="CHEBI:65315"/>
        <dbReference type="ChEBI" id="CHEBI:74478"/>
        <dbReference type="EC" id="2.1.1.166"/>
    </reaction>
</comment>
<dbReference type="GO" id="GO:0008650">
    <property type="term" value="F:rRNA (uridine-2'-O-)-methyltransferase activity"/>
    <property type="evidence" value="ECO:0007669"/>
    <property type="project" value="UniProtKB-UniRule"/>
</dbReference>
<keyword evidence="4 11" id="KW-0949">S-adenosyl-L-methionine</keyword>
<evidence type="ECO:0000256" key="2">
    <source>
        <dbReference type="ARBA" id="ARBA00022603"/>
    </source>
</evidence>
<feature type="binding site" evidence="11">
    <location>
        <position position="105"/>
    </location>
    <ligand>
        <name>S-adenosyl-L-methionine</name>
        <dbReference type="ChEBI" id="CHEBI:59789"/>
    </ligand>
</feature>
<evidence type="ECO:0000256" key="3">
    <source>
        <dbReference type="ARBA" id="ARBA00022679"/>
    </source>
</evidence>
<dbReference type="Gene3D" id="3.40.50.150">
    <property type="entry name" value="Vaccinia Virus protein VP39"/>
    <property type="match status" value="1"/>
</dbReference>
<comment type="similarity">
    <text evidence="11">Belongs to the class I-like SAM-binding methyltransferase superfamily. RNA methyltransferase RlmE family.</text>
</comment>
<evidence type="ECO:0000256" key="6">
    <source>
        <dbReference type="ARBA" id="ARBA00038861"/>
    </source>
</evidence>
<dbReference type="KEGG" id="paca:ID47_04045"/>
<keyword evidence="2 11" id="KW-0489">Methyltransferase</keyword>
<evidence type="ECO:0000256" key="4">
    <source>
        <dbReference type="ARBA" id="ARBA00022691"/>
    </source>
</evidence>
<accession>A0A077AZA5</accession>
<dbReference type="HOGENOM" id="CLU_009422_4_0_5"/>
<gene>
    <name evidence="11" type="primary">rlmE</name>
    <name evidence="11" type="synonym">ftsJ</name>
    <name evidence="11" type="synonym">rrmJ</name>
    <name evidence="14" type="ORF">ID47_04045</name>
</gene>
<dbReference type="PIRSF" id="PIRSF005461">
    <property type="entry name" value="23S_rRNA_mtase"/>
    <property type="match status" value="1"/>
</dbReference>
<dbReference type="HAMAP" id="MF_01547">
    <property type="entry name" value="RNA_methyltr_E"/>
    <property type="match status" value="1"/>
</dbReference>
<evidence type="ECO:0000256" key="5">
    <source>
        <dbReference type="ARBA" id="ARBA00037569"/>
    </source>
</evidence>
<evidence type="ECO:0000256" key="7">
    <source>
        <dbReference type="ARBA" id="ARBA00041129"/>
    </source>
</evidence>
<dbReference type="PANTHER" id="PTHR10920:SF18">
    <property type="entry name" value="RRNA METHYLTRANSFERASE 2, MITOCHONDRIAL"/>
    <property type="match status" value="1"/>
</dbReference>
<protein>
    <recommendedName>
        <fullName evidence="7 11">Ribosomal RNA large subunit methyltransferase E</fullName>
        <ecNumber evidence="6 11">2.1.1.166</ecNumber>
    </recommendedName>
    <alternativeName>
        <fullName evidence="9 11">23S rRNA Um2552 methyltransferase</fullName>
    </alternativeName>
    <alternativeName>
        <fullName evidence="8 11">rRNA (uridine-2'-O-)-methyltransferase</fullName>
    </alternativeName>
</protein>
<dbReference type="PANTHER" id="PTHR10920">
    <property type="entry name" value="RIBOSOMAL RNA METHYLTRANSFERASE"/>
    <property type="match status" value="1"/>
</dbReference>
<evidence type="ECO:0000313" key="14">
    <source>
        <dbReference type="EMBL" id="AIK96090.1"/>
    </source>
</evidence>
<dbReference type="InterPro" id="IPR015507">
    <property type="entry name" value="rRNA-MeTfrase_E"/>
</dbReference>
<feature type="active site" description="Proton acceptor" evidence="11 12">
    <location>
        <position position="185"/>
    </location>
</feature>
<keyword evidence="1 11" id="KW-0698">rRNA processing</keyword>
<proteinExistence type="inferred from homology"/>
<evidence type="ECO:0000256" key="12">
    <source>
        <dbReference type="PIRSR" id="PIRSR005461-1"/>
    </source>
</evidence>
<evidence type="ECO:0000256" key="1">
    <source>
        <dbReference type="ARBA" id="ARBA00022552"/>
    </source>
</evidence>
<keyword evidence="11" id="KW-0963">Cytoplasm</keyword>
<keyword evidence="3 11" id="KW-0808">Transferase</keyword>
<dbReference type="InterPro" id="IPR050082">
    <property type="entry name" value="RNA_methyltr_RlmE"/>
</dbReference>
<evidence type="ECO:0000313" key="15">
    <source>
        <dbReference type="Proteomes" id="UP000028926"/>
    </source>
</evidence>
<dbReference type="Pfam" id="PF01728">
    <property type="entry name" value="FtsJ"/>
    <property type="match status" value="1"/>
</dbReference>
<evidence type="ECO:0000259" key="13">
    <source>
        <dbReference type="Pfam" id="PF01728"/>
    </source>
</evidence>
<feature type="binding site" evidence="11">
    <location>
        <position position="121"/>
    </location>
    <ligand>
        <name>S-adenosyl-L-methionine</name>
        <dbReference type="ChEBI" id="CHEBI:59789"/>
    </ligand>
</feature>